<keyword evidence="2" id="KW-1185">Reference proteome</keyword>
<evidence type="ECO:0000313" key="1">
    <source>
        <dbReference type="EMBL" id="KAI3813559.1"/>
    </source>
</evidence>
<reference evidence="2" key="1">
    <citation type="journal article" date="2022" name="Mol. Ecol. Resour.">
        <title>The genomes of chicory, endive, great burdock and yacon provide insights into Asteraceae palaeo-polyploidization history and plant inulin production.</title>
        <authorList>
            <person name="Fan W."/>
            <person name="Wang S."/>
            <person name="Wang H."/>
            <person name="Wang A."/>
            <person name="Jiang F."/>
            <person name="Liu H."/>
            <person name="Zhao H."/>
            <person name="Xu D."/>
            <person name="Zhang Y."/>
        </authorList>
    </citation>
    <scope>NUCLEOTIDE SEQUENCE [LARGE SCALE GENOMIC DNA]</scope>
    <source>
        <strain evidence="2">cv. Yunnan</strain>
    </source>
</reference>
<dbReference type="EMBL" id="CM042023">
    <property type="protein sequence ID" value="KAI3813559.1"/>
    <property type="molecule type" value="Genomic_DNA"/>
</dbReference>
<reference evidence="1 2" key="2">
    <citation type="journal article" date="2022" name="Mol. Ecol. Resour.">
        <title>The genomes of chicory, endive, great burdock and yacon provide insights into Asteraceae paleo-polyploidization history and plant inulin production.</title>
        <authorList>
            <person name="Fan W."/>
            <person name="Wang S."/>
            <person name="Wang H."/>
            <person name="Wang A."/>
            <person name="Jiang F."/>
            <person name="Liu H."/>
            <person name="Zhao H."/>
            <person name="Xu D."/>
            <person name="Zhang Y."/>
        </authorList>
    </citation>
    <scope>NUCLEOTIDE SEQUENCE [LARGE SCALE GENOMIC DNA]</scope>
    <source>
        <strain evidence="2">cv. Yunnan</strain>
        <tissue evidence="1">Leaves</tissue>
    </source>
</reference>
<gene>
    <name evidence="1" type="ORF">L1987_18285</name>
</gene>
<dbReference type="Proteomes" id="UP001056120">
    <property type="component" value="Linkage Group LG06"/>
</dbReference>
<proteinExistence type="predicted"/>
<protein>
    <submittedName>
        <fullName evidence="1">Uncharacterized protein</fullName>
    </submittedName>
</protein>
<sequence length="150" mass="17414">MEKDDEISKVKKEKFKSLVLKSKYSKSSSEENNEQSNSDDSEYGDENDDAKEEKCLMSFGTNEVHFDSTYCSDALIDNYDNLKMRYDGLCDLSSKVIDKNRSLKAKIKELENELLENDLLKCKIMDLEKEVLEIKNFNDVLIEDSNDLRK</sequence>
<evidence type="ECO:0000313" key="2">
    <source>
        <dbReference type="Proteomes" id="UP001056120"/>
    </source>
</evidence>
<name>A0ACB9J066_9ASTR</name>
<comment type="caution">
    <text evidence="1">The sequence shown here is derived from an EMBL/GenBank/DDBJ whole genome shotgun (WGS) entry which is preliminary data.</text>
</comment>
<organism evidence="1 2">
    <name type="scientific">Smallanthus sonchifolius</name>
    <dbReference type="NCBI Taxonomy" id="185202"/>
    <lineage>
        <taxon>Eukaryota</taxon>
        <taxon>Viridiplantae</taxon>
        <taxon>Streptophyta</taxon>
        <taxon>Embryophyta</taxon>
        <taxon>Tracheophyta</taxon>
        <taxon>Spermatophyta</taxon>
        <taxon>Magnoliopsida</taxon>
        <taxon>eudicotyledons</taxon>
        <taxon>Gunneridae</taxon>
        <taxon>Pentapetalae</taxon>
        <taxon>asterids</taxon>
        <taxon>campanulids</taxon>
        <taxon>Asterales</taxon>
        <taxon>Asteraceae</taxon>
        <taxon>Asteroideae</taxon>
        <taxon>Heliantheae alliance</taxon>
        <taxon>Millerieae</taxon>
        <taxon>Smallanthus</taxon>
    </lineage>
</organism>
<accession>A0ACB9J066</accession>